<evidence type="ECO:0000256" key="1">
    <source>
        <dbReference type="ARBA" id="ARBA00004172"/>
    </source>
</evidence>
<dbReference type="InterPro" id="IPR037245">
    <property type="entry name" value="FIP-RBD_C_sf"/>
</dbReference>
<dbReference type="InterPro" id="IPR019018">
    <property type="entry name" value="Rab-bd_FIP-RBD"/>
</dbReference>
<dbReference type="PANTHER" id="PTHR15746">
    <property type="entry name" value="RAB11-RELATED"/>
    <property type="match status" value="1"/>
</dbReference>
<dbReference type="AlphaFoldDB" id="A0A0K8TY49"/>
<keyword evidence="5" id="KW-0653">Protein transport</keyword>
<dbReference type="PROSITE" id="PS50004">
    <property type="entry name" value="C2"/>
    <property type="match status" value="1"/>
</dbReference>
<dbReference type="GO" id="GO:0045055">
    <property type="term" value="P:regulated exocytosis"/>
    <property type="evidence" value="ECO:0007669"/>
    <property type="project" value="TreeGrafter"/>
</dbReference>
<feature type="domain" description="FIP-RBD" evidence="8">
    <location>
        <begin position="748"/>
        <end position="810"/>
    </location>
</feature>
<evidence type="ECO:0000256" key="6">
    <source>
        <dbReference type="SAM" id="MobiDB-lite"/>
    </source>
</evidence>
<feature type="region of interest" description="Disordered" evidence="6">
    <location>
        <begin position="252"/>
        <end position="284"/>
    </location>
</feature>
<feature type="domain" description="C2" evidence="7">
    <location>
        <begin position="1"/>
        <end position="107"/>
    </location>
</feature>
<dbReference type="FunFam" id="1.20.5.2440:FF:000006">
    <property type="entry name" value="Uncharacterized protein, isoform C"/>
    <property type="match status" value="1"/>
</dbReference>
<dbReference type="Pfam" id="PF09457">
    <property type="entry name" value="RBD-FIP"/>
    <property type="match status" value="1"/>
</dbReference>
<protein>
    <submittedName>
        <fullName evidence="9">Rab11 family-interacting protein 1</fullName>
    </submittedName>
</protein>
<keyword evidence="3" id="KW-0597">Phosphoprotein</keyword>
<dbReference type="GO" id="GO:0055037">
    <property type="term" value="C:recycling endosome"/>
    <property type="evidence" value="ECO:0007669"/>
    <property type="project" value="UniProtKB-SubCell"/>
</dbReference>
<feature type="region of interest" description="Disordered" evidence="6">
    <location>
        <begin position="520"/>
        <end position="731"/>
    </location>
</feature>
<dbReference type="PANTHER" id="PTHR15746:SF23">
    <property type="entry name" value="RAB11 INTERACTING PROTEIN, ISOFORM A"/>
    <property type="match status" value="1"/>
</dbReference>
<comment type="subcellular location">
    <subcellularLocation>
        <location evidence="1">Recycling endosome</location>
    </subcellularLocation>
</comment>
<evidence type="ECO:0000256" key="3">
    <source>
        <dbReference type="ARBA" id="ARBA00022553"/>
    </source>
</evidence>
<dbReference type="Gene3D" id="1.20.5.2440">
    <property type="match status" value="1"/>
</dbReference>
<dbReference type="GO" id="GO:0015031">
    <property type="term" value="P:protein transport"/>
    <property type="evidence" value="ECO:0007669"/>
    <property type="project" value="UniProtKB-KW"/>
</dbReference>
<dbReference type="InterPro" id="IPR000008">
    <property type="entry name" value="C2_dom"/>
</dbReference>
<evidence type="ECO:0000256" key="5">
    <source>
        <dbReference type="ARBA" id="ARBA00022927"/>
    </source>
</evidence>
<feature type="compositionally biased region" description="Polar residues" evidence="6">
    <location>
        <begin position="200"/>
        <end position="218"/>
    </location>
</feature>
<feature type="compositionally biased region" description="Basic and acidic residues" evidence="6">
    <location>
        <begin position="532"/>
        <end position="557"/>
    </location>
</feature>
<feature type="compositionally biased region" description="Basic and acidic residues" evidence="6">
    <location>
        <begin position="391"/>
        <end position="403"/>
    </location>
</feature>
<feature type="region of interest" description="Disordered" evidence="6">
    <location>
        <begin position="302"/>
        <end position="343"/>
    </location>
</feature>
<dbReference type="GO" id="GO:0031267">
    <property type="term" value="F:small GTPase binding"/>
    <property type="evidence" value="ECO:0007669"/>
    <property type="project" value="InterPro"/>
</dbReference>
<evidence type="ECO:0000313" key="9">
    <source>
        <dbReference type="EMBL" id="JAI19010.1"/>
    </source>
</evidence>
<dbReference type="SMART" id="SM00239">
    <property type="entry name" value="C2"/>
    <property type="match status" value="1"/>
</dbReference>
<dbReference type="InterPro" id="IPR035892">
    <property type="entry name" value="C2_domain_sf"/>
</dbReference>
<feature type="compositionally biased region" description="Polar residues" evidence="6">
    <location>
        <begin position="685"/>
        <end position="697"/>
    </location>
</feature>
<dbReference type="FunFam" id="2.60.40.150:FF:000151">
    <property type="entry name" value="Rab11 family-interacting protein 1"/>
    <property type="match status" value="1"/>
</dbReference>
<dbReference type="OrthoDB" id="8956628at2759"/>
<evidence type="ECO:0000256" key="4">
    <source>
        <dbReference type="ARBA" id="ARBA00022753"/>
    </source>
</evidence>
<feature type="region of interest" description="Disordered" evidence="6">
    <location>
        <begin position="184"/>
        <end position="232"/>
    </location>
</feature>
<sequence length="841" mass="95006">MWSPTHIQVTVQRAKGLLTKGKNGTNNCFVTISLGKEKYQTSVKEKAEMNVSWNEECELKIPDQGNRAELVLTCLHRNNLGIDEFLGQATLPLNEMDVYDRPRSKWFKLESKPGKEKKNKERGELEARISFIVKSGSLTDLSKKEKHKSSIGQLASSVGGSLLSIGTIEKRKGIKKFAKSIGSKMHLSSKKKNKDGDDVSNFSGSFASIGTPNSSNGGSRRYGQRAGEADPGVISEDEDEFVFDNLSHKSSASSLNIRSSLQPPTQNFAPRNPSPLLNKVGGKLSSRRDLVEEDLAVDPELEELENDFSVRARTLPPPSKPPRTQQQLNDMIASSPKQKEPALDEWESKLYKQNLQIGSTDSLKRRSWEQSRVPLPTPNEEPEQQLSANDDANKVAEKKDEQSVVKPANGFSNVNSTKVHSESDSSLSSSESEAEEKQVMAEPIKTEVKEVVAKRPQELIINPKPVTATQNLSLLSPDEETKDFNELNASFAKFEQRNKSHLFDLDTDKKWHTQSFIQAESQVPPVPKAMPRNREREAELKRAEEERERELELKRQAEAQAKAAAEAETAAAAKAAADAEATAAAQAQTKRQRQAELEAATIAAEVERNRREAAEREERKRAAEDARHEEELRRNEQRLREEEEALQEEMRQREEEKRREAKRREEDQRILNFAKRSTSLEDEQSPYSSTPEQSPSEIVSEKRERRLGKFKYLNKREKSEDNRSTPSPKANERIIIGHEKSTSHAERRSEISAALAKKYEGKSREELMLIANGMENEALLQRQRVKELEDYLDNLLLRVMETHPKILQNPYSRTTSAKSSLPMLQLLLRRFLSTNSAILSQ</sequence>
<dbReference type="PROSITE" id="PS51511">
    <property type="entry name" value="FIP_RBD"/>
    <property type="match status" value="1"/>
</dbReference>
<feature type="compositionally biased region" description="Low complexity" evidence="6">
    <location>
        <begin position="558"/>
        <end position="589"/>
    </location>
</feature>
<evidence type="ECO:0000259" key="7">
    <source>
        <dbReference type="PROSITE" id="PS50004"/>
    </source>
</evidence>
<dbReference type="SUPFAM" id="SSF144270">
    <property type="entry name" value="Eferin C-derminal domain-like"/>
    <property type="match status" value="1"/>
</dbReference>
<keyword evidence="2" id="KW-0813">Transport</keyword>
<reference evidence="9" key="1">
    <citation type="submission" date="2015-06" db="EMBL/GenBank/DDBJ databases">
        <authorList>
            <person name="Hoefler B.C."/>
            <person name="Straight P.D."/>
        </authorList>
    </citation>
    <scope>NUCLEOTIDE SEQUENCE</scope>
</reference>
<dbReference type="Gene3D" id="2.60.40.150">
    <property type="entry name" value="C2 domain"/>
    <property type="match status" value="1"/>
</dbReference>
<dbReference type="Pfam" id="PF00168">
    <property type="entry name" value="C2"/>
    <property type="match status" value="1"/>
</dbReference>
<evidence type="ECO:0000256" key="2">
    <source>
        <dbReference type="ARBA" id="ARBA00022448"/>
    </source>
</evidence>
<name>A0A0K8TY49_BACLA</name>
<feature type="compositionally biased region" description="Basic and acidic residues" evidence="6">
    <location>
        <begin position="605"/>
        <end position="641"/>
    </location>
</feature>
<organism evidence="9">
    <name type="scientific">Bactrocera latifrons</name>
    <name type="common">Malaysian fruit fly</name>
    <name type="synonym">Chaetodacus latifrons</name>
    <dbReference type="NCBI Taxonomy" id="174628"/>
    <lineage>
        <taxon>Eukaryota</taxon>
        <taxon>Metazoa</taxon>
        <taxon>Ecdysozoa</taxon>
        <taxon>Arthropoda</taxon>
        <taxon>Hexapoda</taxon>
        <taxon>Insecta</taxon>
        <taxon>Pterygota</taxon>
        <taxon>Neoptera</taxon>
        <taxon>Endopterygota</taxon>
        <taxon>Diptera</taxon>
        <taxon>Brachycera</taxon>
        <taxon>Muscomorpha</taxon>
        <taxon>Tephritoidea</taxon>
        <taxon>Tephritidae</taxon>
        <taxon>Bactrocera</taxon>
        <taxon>Bactrocera</taxon>
    </lineage>
</organism>
<dbReference type="SUPFAM" id="SSF49562">
    <property type="entry name" value="C2 domain (Calcium/lipid-binding domain, CaLB)"/>
    <property type="match status" value="1"/>
</dbReference>
<evidence type="ECO:0000259" key="8">
    <source>
        <dbReference type="PROSITE" id="PS51511"/>
    </source>
</evidence>
<gene>
    <name evidence="9" type="primary">Rab11fip1_3</name>
    <name evidence="9" type="ORF">c0_g1_i2</name>
</gene>
<feature type="compositionally biased region" description="Basic and acidic residues" evidence="6">
    <location>
        <begin position="714"/>
        <end position="723"/>
    </location>
</feature>
<dbReference type="EMBL" id="GDHF01033304">
    <property type="protein sequence ID" value="JAI19010.1"/>
    <property type="molecule type" value="Transcribed_RNA"/>
</dbReference>
<proteinExistence type="predicted"/>
<accession>A0A0K8TY49</accession>
<keyword evidence="4" id="KW-0967">Endosome</keyword>
<feature type="region of interest" description="Disordered" evidence="6">
    <location>
        <begin position="355"/>
        <end position="442"/>
    </location>
</feature>
<dbReference type="InterPro" id="IPR037789">
    <property type="entry name" value="FIP_classI"/>
</dbReference>
<feature type="compositionally biased region" description="Basic and acidic residues" evidence="6">
    <location>
        <begin position="648"/>
        <end position="669"/>
    </location>
</feature>